<sequence length="120" mass="13118">MNMTRRAFLIASGLTWIPPGGGVRASVRTWVIDEDLPQSRVIVRRLSVSGARIASLSGDAGWLWIERLSNEAVSSHAIGGLTRFSDAFVLAQLGAGTGMRALHHREWTAGALLWTLEHDR</sequence>
<protein>
    <submittedName>
        <fullName evidence="1">Uncharacterized protein</fullName>
    </submittedName>
</protein>
<comment type="caution">
    <text evidence="1">The sequence shown here is derived from an EMBL/GenBank/DDBJ whole genome shotgun (WGS) entry which is preliminary data.</text>
</comment>
<reference evidence="1" key="1">
    <citation type="submission" date="2016-01" db="EMBL/GenBank/DDBJ databases">
        <authorList>
            <person name="Peeters C."/>
        </authorList>
    </citation>
    <scope>NUCLEOTIDE SEQUENCE [LARGE SCALE GENOMIC DNA]</scope>
    <source>
        <strain evidence="1">LMG 29318</strain>
    </source>
</reference>
<accession>A0A158BA77</accession>
<organism evidence="1 2">
    <name type="scientific">Caballeronia catudaia</name>
    <dbReference type="NCBI Taxonomy" id="1777136"/>
    <lineage>
        <taxon>Bacteria</taxon>
        <taxon>Pseudomonadati</taxon>
        <taxon>Pseudomonadota</taxon>
        <taxon>Betaproteobacteria</taxon>
        <taxon>Burkholderiales</taxon>
        <taxon>Burkholderiaceae</taxon>
        <taxon>Caballeronia</taxon>
    </lineage>
</organism>
<dbReference type="Proteomes" id="UP000054870">
    <property type="component" value="Unassembled WGS sequence"/>
</dbReference>
<proteinExistence type="predicted"/>
<dbReference type="OrthoDB" id="9009686at2"/>
<dbReference type="RefSeq" id="WP_061125041.1">
    <property type="nucleotide sequence ID" value="NZ_FCOF02000012.1"/>
</dbReference>
<gene>
    <name evidence="1" type="ORF">AWB75_03185</name>
</gene>
<name>A0A158BA77_9BURK</name>
<keyword evidence="2" id="KW-1185">Reference proteome</keyword>
<dbReference type="EMBL" id="FCOF02000012">
    <property type="protein sequence ID" value="SAK66965.1"/>
    <property type="molecule type" value="Genomic_DNA"/>
</dbReference>
<evidence type="ECO:0000313" key="2">
    <source>
        <dbReference type="Proteomes" id="UP000054870"/>
    </source>
</evidence>
<dbReference type="AlphaFoldDB" id="A0A158BA77"/>
<evidence type="ECO:0000313" key="1">
    <source>
        <dbReference type="EMBL" id="SAK66965.1"/>
    </source>
</evidence>